<gene>
    <name evidence="1" type="ORF">QTG54_002901</name>
</gene>
<evidence type="ECO:0000313" key="1">
    <source>
        <dbReference type="EMBL" id="KAK1746294.1"/>
    </source>
</evidence>
<keyword evidence="2" id="KW-1185">Reference proteome</keyword>
<accession>A0AAD9DHI5</accession>
<comment type="caution">
    <text evidence="1">The sequence shown here is derived from an EMBL/GenBank/DDBJ whole genome shotgun (WGS) entry which is preliminary data.</text>
</comment>
<dbReference type="EMBL" id="JATAAI010000004">
    <property type="protein sequence ID" value="KAK1746294.1"/>
    <property type="molecule type" value="Genomic_DNA"/>
</dbReference>
<evidence type="ECO:0000313" key="2">
    <source>
        <dbReference type="Proteomes" id="UP001224775"/>
    </source>
</evidence>
<reference evidence="1" key="1">
    <citation type="submission" date="2023-06" db="EMBL/GenBank/DDBJ databases">
        <title>Survivors Of The Sea: Transcriptome response of Skeletonema marinoi to long-term dormancy.</title>
        <authorList>
            <person name="Pinder M.I.M."/>
            <person name="Kourtchenko O."/>
            <person name="Robertson E.K."/>
            <person name="Larsson T."/>
            <person name="Maumus F."/>
            <person name="Osuna-Cruz C.M."/>
            <person name="Vancaester E."/>
            <person name="Stenow R."/>
            <person name="Vandepoele K."/>
            <person name="Ploug H."/>
            <person name="Bruchert V."/>
            <person name="Godhe A."/>
            <person name="Topel M."/>
        </authorList>
    </citation>
    <scope>NUCLEOTIDE SEQUENCE</scope>
    <source>
        <strain evidence="1">R05AC</strain>
    </source>
</reference>
<dbReference type="Proteomes" id="UP001224775">
    <property type="component" value="Unassembled WGS sequence"/>
</dbReference>
<organism evidence="1 2">
    <name type="scientific">Skeletonema marinoi</name>
    <dbReference type="NCBI Taxonomy" id="267567"/>
    <lineage>
        <taxon>Eukaryota</taxon>
        <taxon>Sar</taxon>
        <taxon>Stramenopiles</taxon>
        <taxon>Ochrophyta</taxon>
        <taxon>Bacillariophyta</taxon>
        <taxon>Coscinodiscophyceae</taxon>
        <taxon>Thalassiosirophycidae</taxon>
        <taxon>Thalassiosirales</taxon>
        <taxon>Skeletonemataceae</taxon>
        <taxon>Skeletonema</taxon>
        <taxon>Skeletonema marinoi-dohrnii complex</taxon>
    </lineage>
</organism>
<name>A0AAD9DHI5_9STRA</name>
<dbReference type="AlphaFoldDB" id="A0AAD9DHI5"/>
<sequence>MSESIITEKLINNILEWATELKHTAREFARLSSHEQAHVWNDLTGDEGRRRTFGTDGKEYFTKGLFEPDDLVEKALKDLDDEIEKLPSDQKGALEKAMQMSKDYVSSNFRLKFLRAEKFDAHLAAEQKLELFGEEKLVREIIQSDLDEDDMASLSSGYLQVLNGLDFGERKVIFYYKALSNIVEHDCYKHRENIFRSFWYVMNVISASEDVQKLGVVNVVYNLGGMPRSGIDYEKSRRLAKLFKAIPVRFCSFYPCIDTKFWTIVVETFSVIINRFLLMRFRIIEGDHEEVMLKLKAVGIPSEVLPVTDESKLLVDDHLKWLARLKMVEEAEALEPPSKRSRAERELKIETFDPESISNLCKNSLSCYTVG</sequence>
<protein>
    <recommendedName>
        <fullName evidence="3">CRAL-TRIO domain-containing protein</fullName>
    </recommendedName>
</protein>
<evidence type="ECO:0008006" key="3">
    <source>
        <dbReference type="Google" id="ProtNLM"/>
    </source>
</evidence>
<proteinExistence type="predicted"/>